<organism evidence="5 6">
    <name type="scientific">Raineyella fluvialis</name>
    <dbReference type="NCBI Taxonomy" id="2662261"/>
    <lineage>
        <taxon>Bacteria</taxon>
        <taxon>Bacillati</taxon>
        <taxon>Actinomycetota</taxon>
        <taxon>Actinomycetes</taxon>
        <taxon>Propionibacteriales</taxon>
        <taxon>Propionibacteriaceae</taxon>
        <taxon>Raineyella</taxon>
    </lineage>
</organism>
<dbReference type="NCBIfam" id="TIGR00350">
    <property type="entry name" value="lytR_cpsA_psr"/>
    <property type="match status" value="1"/>
</dbReference>
<feature type="transmembrane region" description="Helical" evidence="3">
    <location>
        <begin position="27"/>
        <end position="51"/>
    </location>
</feature>
<dbReference type="KEGG" id="rain:Rai3103_06020"/>
<dbReference type="PANTHER" id="PTHR33392">
    <property type="entry name" value="POLYISOPRENYL-TEICHOIC ACID--PEPTIDOGLYCAN TEICHOIC ACID TRANSFERASE TAGU"/>
    <property type="match status" value="1"/>
</dbReference>
<evidence type="ECO:0000259" key="4">
    <source>
        <dbReference type="Pfam" id="PF03816"/>
    </source>
</evidence>
<protein>
    <submittedName>
        <fullName evidence="5">LytR family transcriptional regulator</fullName>
    </submittedName>
</protein>
<gene>
    <name evidence="5" type="ORF">Rai3103_06020</name>
</gene>
<comment type="similarity">
    <text evidence="1">Belongs to the LytR/CpsA/Psr (LCP) family.</text>
</comment>
<dbReference type="RefSeq" id="WP_153571826.1">
    <property type="nucleotide sequence ID" value="NZ_CP045725.1"/>
</dbReference>
<dbReference type="EMBL" id="CP045725">
    <property type="protein sequence ID" value="QGF23295.1"/>
    <property type="molecule type" value="Genomic_DNA"/>
</dbReference>
<proteinExistence type="inferred from homology"/>
<evidence type="ECO:0000256" key="3">
    <source>
        <dbReference type="SAM" id="Phobius"/>
    </source>
</evidence>
<evidence type="ECO:0000313" key="5">
    <source>
        <dbReference type="EMBL" id="QGF23295.1"/>
    </source>
</evidence>
<keyword evidence="3" id="KW-0472">Membrane</keyword>
<dbReference type="InterPro" id="IPR050922">
    <property type="entry name" value="LytR/CpsA/Psr_CW_biosynth"/>
</dbReference>
<dbReference type="Pfam" id="PF03816">
    <property type="entry name" value="LytR_cpsA_psr"/>
    <property type="match status" value="1"/>
</dbReference>
<keyword evidence="6" id="KW-1185">Reference proteome</keyword>
<keyword evidence="3" id="KW-1133">Transmembrane helix</keyword>
<feature type="compositionally biased region" description="Low complexity" evidence="2">
    <location>
        <begin position="1"/>
        <end position="10"/>
    </location>
</feature>
<keyword evidence="3" id="KW-0812">Transmembrane</keyword>
<evidence type="ECO:0000256" key="2">
    <source>
        <dbReference type="SAM" id="MobiDB-lite"/>
    </source>
</evidence>
<dbReference type="AlphaFoldDB" id="A0A5Q2FF05"/>
<dbReference type="PANTHER" id="PTHR33392:SF6">
    <property type="entry name" value="POLYISOPRENYL-TEICHOIC ACID--PEPTIDOGLYCAN TEICHOIC ACID TRANSFERASE TAGU"/>
    <property type="match status" value="1"/>
</dbReference>
<dbReference type="Gene3D" id="3.40.630.190">
    <property type="entry name" value="LCP protein"/>
    <property type="match status" value="1"/>
</dbReference>
<feature type="region of interest" description="Disordered" evidence="2">
    <location>
        <begin position="1"/>
        <end position="21"/>
    </location>
</feature>
<feature type="domain" description="Cell envelope-related transcriptional attenuator" evidence="4">
    <location>
        <begin position="97"/>
        <end position="238"/>
    </location>
</feature>
<sequence length="335" mass="36244">MNDSPHAADAPTPPGPAGVRKKRHHPVLISIGALLAVILIGVGALGIYLGAIRNSFDQNVHRSSGIITTSPEAKQGDALNYIVMGTDTRDANYERGRSDALMLVHVPADRKSVTIISFPRDMWVPIPDHGTAKINAAYSWGGMALTVRTMEQLLGVPIDHVAMTDFQGFKDMTTALGGVTVNNPRASKQDMAFPAGDITIQGDAALAYVRERYDLPRGDFDRAERQRTVVQAIMRKALSADVLANPGQFTSFVSSFSKYLTIDSGLTDTELLKTGMSLRGLTGDDIYLLQAPVSGTGWSPDRQSIDNVDQAKLAELSTALKNDTVDQYRTKYPQG</sequence>
<evidence type="ECO:0000313" key="6">
    <source>
        <dbReference type="Proteomes" id="UP000386847"/>
    </source>
</evidence>
<dbReference type="InterPro" id="IPR004474">
    <property type="entry name" value="LytR_CpsA_psr"/>
</dbReference>
<accession>A0A5Q2FF05</accession>
<dbReference type="Proteomes" id="UP000386847">
    <property type="component" value="Chromosome"/>
</dbReference>
<evidence type="ECO:0000256" key="1">
    <source>
        <dbReference type="ARBA" id="ARBA00006068"/>
    </source>
</evidence>
<name>A0A5Q2FF05_9ACTN</name>
<reference evidence="5 6" key="1">
    <citation type="submission" date="2019-10" db="EMBL/GenBank/DDBJ databases">
        <title>Genomic analysis of Raineyella sp. CBA3103.</title>
        <authorList>
            <person name="Roh S.W."/>
        </authorList>
    </citation>
    <scope>NUCLEOTIDE SEQUENCE [LARGE SCALE GENOMIC DNA]</scope>
    <source>
        <strain evidence="5 6">CBA3103</strain>
    </source>
</reference>